<dbReference type="AlphaFoldDB" id="A0A841E847"/>
<feature type="transmembrane region" description="Helical" evidence="2">
    <location>
        <begin position="58"/>
        <end position="78"/>
    </location>
</feature>
<dbReference type="Proteomes" id="UP000578077">
    <property type="component" value="Unassembled WGS sequence"/>
</dbReference>
<keyword evidence="2" id="KW-1133">Transmembrane helix</keyword>
<keyword evidence="2" id="KW-0812">Transmembrane</keyword>
<comment type="caution">
    <text evidence="3">The sequence shown here is derived from an EMBL/GenBank/DDBJ whole genome shotgun (WGS) entry which is preliminary data.</text>
</comment>
<feature type="transmembrane region" description="Helical" evidence="2">
    <location>
        <begin position="140"/>
        <end position="160"/>
    </location>
</feature>
<dbReference type="RefSeq" id="WP_184633060.1">
    <property type="nucleotide sequence ID" value="NZ_BAABKT010000025.1"/>
</dbReference>
<feature type="transmembrane region" description="Helical" evidence="2">
    <location>
        <begin position="90"/>
        <end position="110"/>
    </location>
</feature>
<protein>
    <recommendedName>
        <fullName evidence="5">DUF2567 domain-containing protein</fullName>
    </recommendedName>
</protein>
<evidence type="ECO:0000313" key="3">
    <source>
        <dbReference type="EMBL" id="MBB5996720.1"/>
    </source>
</evidence>
<sequence>MKRRKLAVGGAVLGGTAALGAALGPLWWLLAPRPQVTVGRDGRILPLPVSDADFAVDGFFVLIMTAAGLACGYTVYIVQYRLAARDAADLRMVCLVSLAAGSLLGAFAAWQVGTLIDAAEFRRVVSSASPGTVVRSGLQLHALSALMVWPFVAVLQYGLFDAVSLWRGDVPAERRAEAPGAGEPAASGRGGAAGEDAGATGGEQARDSG</sequence>
<keyword evidence="2" id="KW-0472">Membrane</keyword>
<keyword evidence="4" id="KW-1185">Reference proteome</keyword>
<accession>A0A841E847</accession>
<evidence type="ECO:0000256" key="2">
    <source>
        <dbReference type="SAM" id="Phobius"/>
    </source>
</evidence>
<evidence type="ECO:0008006" key="5">
    <source>
        <dbReference type="Google" id="ProtNLM"/>
    </source>
</evidence>
<gene>
    <name evidence="3" type="ORF">HNR25_000471</name>
</gene>
<name>A0A841E847_9ACTN</name>
<reference evidence="3 4" key="1">
    <citation type="submission" date="2020-08" db="EMBL/GenBank/DDBJ databases">
        <title>Sequencing the genomes of 1000 actinobacteria strains.</title>
        <authorList>
            <person name="Klenk H.-P."/>
        </authorList>
    </citation>
    <scope>NUCLEOTIDE SEQUENCE [LARGE SCALE GENOMIC DNA]</scope>
    <source>
        <strain evidence="3 4">DSM 44593</strain>
    </source>
</reference>
<evidence type="ECO:0000313" key="4">
    <source>
        <dbReference type="Proteomes" id="UP000578077"/>
    </source>
</evidence>
<organism evidence="3 4">
    <name type="scientific">Streptomonospora salina</name>
    <dbReference type="NCBI Taxonomy" id="104205"/>
    <lineage>
        <taxon>Bacteria</taxon>
        <taxon>Bacillati</taxon>
        <taxon>Actinomycetota</taxon>
        <taxon>Actinomycetes</taxon>
        <taxon>Streptosporangiales</taxon>
        <taxon>Nocardiopsidaceae</taxon>
        <taxon>Streptomonospora</taxon>
    </lineage>
</organism>
<evidence type="ECO:0000256" key="1">
    <source>
        <dbReference type="SAM" id="MobiDB-lite"/>
    </source>
</evidence>
<proteinExistence type="predicted"/>
<dbReference type="EMBL" id="JACHLY010000001">
    <property type="protein sequence ID" value="MBB5996720.1"/>
    <property type="molecule type" value="Genomic_DNA"/>
</dbReference>
<feature type="compositionally biased region" description="Low complexity" evidence="1">
    <location>
        <begin position="178"/>
        <end position="187"/>
    </location>
</feature>
<feature type="region of interest" description="Disordered" evidence="1">
    <location>
        <begin position="173"/>
        <end position="209"/>
    </location>
</feature>